<evidence type="ECO:0000313" key="3">
    <source>
        <dbReference type="EMBL" id="RAK54549.1"/>
    </source>
</evidence>
<dbReference type="SUPFAM" id="SSF54637">
    <property type="entry name" value="Thioesterase/thiol ester dehydrase-isomerase"/>
    <property type="match status" value="1"/>
</dbReference>
<dbReference type="InterPro" id="IPR049450">
    <property type="entry name" value="ACOT8-like_C"/>
</dbReference>
<sequence>MANTPFFTVKGDHYLPTEAGKGPWNANSLHGRVIIGLLGHEIERLHGAPEFLPARLTVDMYRLPDMSPVEIVTRVVREGYRIKVIDAEFISGGVSAGRATCQLLRKTERPEGEVWKPPSWDVPRPEDIPPPEPRTTPMGGMWSSRLITGGFMTGERRRMWMAEVRELVEGRPLTPFQRVAVAADFASPAANAGDKGLKYINSDVTIYLHREPVSEWVGFEVTDHGDSHGVAFGETRLYDVDGPIGMASCCALAQKRST</sequence>
<evidence type="ECO:0000313" key="4">
    <source>
        <dbReference type="Proteomes" id="UP000249254"/>
    </source>
</evidence>
<accession>A0A328AIV6</accession>
<dbReference type="Gene3D" id="2.40.160.210">
    <property type="entry name" value="Acyl-CoA thioesterase, double hotdog domain"/>
    <property type="match status" value="1"/>
</dbReference>
<dbReference type="OrthoDB" id="1413770at2"/>
<protein>
    <submittedName>
        <fullName evidence="3">Thioesterase family protein</fullName>
    </submittedName>
</protein>
<dbReference type="Pfam" id="PF20789">
    <property type="entry name" value="4HBT_3C"/>
    <property type="match status" value="1"/>
</dbReference>
<dbReference type="EMBL" id="QFYQ01000001">
    <property type="protein sequence ID" value="RAK54549.1"/>
    <property type="molecule type" value="Genomic_DNA"/>
</dbReference>
<dbReference type="RefSeq" id="WP_111528300.1">
    <property type="nucleotide sequence ID" value="NZ_JBHRSG010000004.1"/>
</dbReference>
<evidence type="ECO:0000259" key="1">
    <source>
        <dbReference type="Pfam" id="PF13622"/>
    </source>
</evidence>
<reference evidence="4" key="1">
    <citation type="submission" date="2018-05" db="EMBL/GenBank/DDBJ databases">
        <authorList>
            <person name="Li X."/>
        </authorList>
    </citation>
    <scope>NUCLEOTIDE SEQUENCE [LARGE SCALE GENOMIC DNA]</scope>
    <source>
        <strain evidence="4">LX32</strain>
    </source>
</reference>
<dbReference type="InterPro" id="IPR029069">
    <property type="entry name" value="HotDog_dom_sf"/>
</dbReference>
<dbReference type="AlphaFoldDB" id="A0A328AIV6"/>
<feature type="domain" description="Acyl-CoA thioesterase-like C-terminal" evidence="2">
    <location>
        <begin position="134"/>
        <end position="245"/>
    </location>
</feature>
<evidence type="ECO:0000259" key="2">
    <source>
        <dbReference type="Pfam" id="PF20789"/>
    </source>
</evidence>
<comment type="caution">
    <text evidence="3">The sequence shown here is derived from an EMBL/GenBank/DDBJ whole genome shotgun (WGS) entry which is preliminary data.</text>
</comment>
<dbReference type="Proteomes" id="UP000249254">
    <property type="component" value="Unassembled WGS sequence"/>
</dbReference>
<dbReference type="InterPro" id="IPR049449">
    <property type="entry name" value="TesB_ACOT8-like_N"/>
</dbReference>
<keyword evidence="4" id="KW-1185">Reference proteome</keyword>
<dbReference type="InterPro" id="IPR042171">
    <property type="entry name" value="Acyl-CoA_hotdog"/>
</dbReference>
<proteinExistence type="predicted"/>
<name>A0A328AIV6_9CAUL</name>
<feature type="domain" description="Acyl-CoA thioesterase-like N-terminal HotDog" evidence="1">
    <location>
        <begin position="22"/>
        <end position="101"/>
    </location>
</feature>
<gene>
    <name evidence="3" type="ORF">DJ017_08445</name>
</gene>
<dbReference type="Pfam" id="PF13622">
    <property type="entry name" value="4HBT_3"/>
    <property type="match status" value="1"/>
</dbReference>
<organism evidence="3 4">
    <name type="scientific">Phenylobacterium soli</name>
    <dbReference type="NCBI Taxonomy" id="2170551"/>
    <lineage>
        <taxon>Bacteria</taxon>
        <taxon>Pseudomonadati</taxon>
        <taxon>Pseudomonadota</taxon>
        <taxon>Alphaproteobacteria</taxon>
        <taxon>Caulobacterales</taxon>
        <taxon>Caulobacteraceae</taxon>
        <taxon>Phenylobacterium</taxon>
    </lineage>
</organism>